<dbReference type="InterPro" id="IPR053136">
    <property type="entry name" value="UTP_pyrophosphatase-like"/>
</dbReference>
<dbReference type="PANTHER" id="PTHR30399:SF1">
    <property type="entry name" value="UTP PYROPHOSPHATASE"/>
    <property type="match status" value="1"/>
</dbReference>
<reference evidence="2 3" key="1">
    <citation type="submission" date="2013-12" db="EMBL/GenBank/DDBJ databases">
        <authorList>
            <consortium name="DOE Joint Genome Institute"/>
            <person name="Kappler U."/>
            <person name="Huntemann M."/>
            <person name="Han J."/>
            <person name="Chen A."/>
            <person name="Kyrpides N."/>
            <person name="Mavromatis K."/>
            <person name="Markowitz V."/>
            <person name="Palaniappan K."/>
            <person name="Ivanova N."/>
            <person name="Schaumberg A."/>
            <person name="Pati A."/>
            <person name="Liolios K."/>
            <person name="Nordberg H.P."/>
            <person name="Cantor M.N."/>
            <person name="Hua S.X."/>
            <person name="Woyke T."/>
        </authorList>
    </citation>
    <scope>NUCLEOTIDE SEQUENCE [LARGE SCALE GENOMIC DNA]</scope>
    <source>
        <strain evidence="3">AL2</strain>
    </source>
</reference>
<dbReference type="CDD" id="cd07344">
    <property type="entry name" value="M48_yhfN_like"/>
    <property type="match status" value="1"/>
</dbReference>
<dbReference type="Proteomes" id="UP000005380">
    <property type="component" value="Chromosome"/>
</dbReference>
<protein>
    <recommendedName>
        <fullName evidence="1">YgjP-like metallopeptidase domain-containing protein</fullName>
    </recommendedName>
</protein>
<gene>
    <name evidence="2" type="ORF">THIAE_02180</name>
</gene>
<dbReference type="RefSeq" id="WP_006459857.1">
    <property type="nucleotide sequence ID" value="NZ_CP007030.1"/>
</dbReference>
<dbReference type="InterPro" id="IPR002725">
    <property type="entry name" value="YgjP-like_metallopeptidase"/>
</dbReference>
<dbReference type="AlphaFoldDB" id="W0DU07"/>
<dbReference type="HOGENOM" id="CLU_065947_2_1_6"/>
<keyword evidence="3" id="KW-1185">Reference proteome</keyword>
<dbReference type="EMBL" id="CP007030">
    <property type="protein sequence ID" value="AHF00738.1"/>
    <property type="molecule type" value="Genomic_DNA"/>
</dbReference>
<evidence type="ECO:0000259" key="1">
    <source>
        <dbReference type="Pfam" id="PF01863"/>
    </source>
</evidence>
<accession>W0DU07</accession>
<name>W0DU07_9GAMM</name>
<dbReference type="eggNOG" id="COG1451">
    <property type="taxonomic scope" value="Bacteria"/>
</dbReference>
<dbReference type="STRING" id="717772.THIAE_02180"/>
<dbReference type="KEGG" id="tao:THIAE_02180"/>
<organism evidence="2 3">
    <name type="scientific">Thiomicrospira aerophila AL3</name>
    <dbReference type="NCBI Taxonomy" id="717772"/>
    <lineage>
        <taxon>Bacteria</taxon>
        <taxon>Pseudomonadati</taxon>
        <taxon>Pseudomonadota</taxon>
        <taxon>Gammaproteobacteria</taxon>
        <taxon>Thiotrichales</taxon>
        <taxon>Piscirickettsiaceae</taxon>
        <taxon>Thiomicrospira</taxon>
    </lineage>
</organism>
<dbReference type="Pfam" id="PF01863">
    <property type="entry name" value="YgjP-like"/>
    <property type="match status" value="1"/>
</dbReference>
<feature type="domain" description="YgjP-like metallopeptidase" evidence="1">
    <location>
        <begin position="87"/>
        <end position="196"/>
    </location>
</feature>
<evidence type="ECO:0000313" key="3">
    <source>
        <dbReference type="Proteomes" id="UP000005380"/>
    </source>
</evidence>
<dbReference type="OrthoDB" id="9811177at2"/>
<dbReference type="PANTHER" id="PTHR30399">
    <property type="entry name" value="UNCHARACTERIZED PROTEIN YGJP"/>
    <property type="match status" value="1"/>
</dbReference>
<sequence length="210" mass="24796">MSQLLLSVAGQSWVLKRDSRRKRVALRVDPQGCWCLAPLGVSDAWLAQFIAEHQSWWRQQLKQLPVIAGLVPNQLWPYRNIGRVITPQDSPTSLKRWYLEQADAYLPQRLAYWADLMPKQPQGLKIRFYSGRWGSCNRRQELQLNWALIACPDAAIDYVIVHELAHLVHFNHSRAFWQLVEHYFPNYHQQACWLRREGHHYLTQLKSLNF</sequence>
<evidence type="ECO:0000313" key="2">
    <source>
        <dbReference type="EMBL" id="AHF00738.1"/>
    </source>
</evidence>
<dbReference type="InParanoid" id="W0DU07"/>
<dbReference type="Gene3D" id="3.30.2010.10">
    <property type="entry name" value="Metalloproteases ('zincins'), catalytic domain"/>
    <property type="match status" value="1"/>
</dbReference>
<proteinExistence type="predicted"/>